<evidence type="ECO:0000313" key="2">
    <source>
        <dbReference type="Proteomes" id="UP000824469"/>
    </source>
</evidence>
<reference evidence="1 2" key="1">
    <citation type="journal article" date="2021" name="Nat. Plants">
        <title>The Taxus genome provides insights into paclitaxel biosynthesis.</title>
        <authorList>
            <person name="Xiong X."/>
            <person name="Gou J."/>
            <person name="Liao Q."/>
            <person name="Li Y."/>
            <person name="Zhou Q."/>
            <person name="Bi G."/>
            <person name="Li C."/>
            <person name="Du R."/>
            <person name="Wang X."/>
            <person name="Sun T."/>
            <person name="Guo L."/>
            <person name="Liang H."/>
            <person name="Lu P."/>
            <person name="Wu Y."/>
            <person name="Zhang Z."/>
            <person name="Ro D.K."/>
            <person name="Shang Y."/>
            <person name="Huang S."/>
            <person name="Yan J."/>
        </authorList>
    </citation>
    <scope>NUCLEOTIDE SEQUENCE [LARGE SCALE GENOMIC DNA]</scope>
    <source>
        <strain evidence="1">Ta-2019</strain>
    </source>
</reference>
<sequence length="90" mass="10591">GFKVEMEPKKAVATRVKEKKKVVEEEEEMAPESNFSKMQYPKGVIVGHEWDSHIRKRKVSEYNHHTIENKKEIDPLMNTKANKHMVEDMP</sequence>
<protein>
    <submittedName>
        <fullName evidence="1">Uncharacterized protein</fullName>
    </submittedName>
</protein>
<dbReference type="Proteomes" id="UP000824469">
    <property type="component" value="Unassembled WGS sequence"/>
</dbReference>
<accession>A0AA38GIW1</accession>
<comment type="caution">
    <text evidence="1">The sequence shown here is derived from an EMBL/GenBank/DDBJ whole genome shotgun (WGS) entry which is preliminary data.</text>
</comment>
<keyword evidence="2" id="KW-1185">Reference proteome</keyword>
<dbReference type="EMBL" id="JAHRHJ020000003">
    <property type="protein sequence ID" value="KAH9323851.1"/>
    <property type="molecule type" value="Genomic_DNA"/>
</dbReference>
<dbReference type="AlphaFoldDB" id="A0AA38GIW1"/>
<feature type="non-terminal residue" evidence="1">
    <location>
        <position position="90"/>
    </location>
</feature>
<organism evidence="1 2">
    <name type="scientific">Taxus chinensis</name>
    <name type="common">Chinese yew</name>
    <name type="synonym">Taxus wallichiana var. chinensis</name>
    <dbReference type="NCBI Taxonomy" id="29808"/>
    <lineage>
        <taxon>Eukaryota</taxon>
        <taxon>Viridiplantae</taxon>
        <taxon>Streptophyta</taxon>
        <taxon>Embryophyta</taxon>
        <taxon>Tracheophyta</taxon>
        <taxon>Spermatophyta</taxon>
        <taxon>Pinopsida</taxon>
        <taxon>Pinidae</taxon>
        <taxon>Conifers II</taxon>
        <taxon>Cupressales</taxon>
        <taxon>Taxaceae</taxon>
        <taxon>Taxus</taxon>
    </lineage>
</organism>
<evidence type="ECO:0000313" key="1">
    <source>
        <dbReference type="EMBL" id="KAH9323851.1"/>
    </source>
</evidence>
<gene>
    <name evidence="1" type="ORF">KI387_018490</name>
</gene>
<feature type="non-terminal residue" evidence="1">
    <location>
        <position position="1"/>
    </location>
</feature>
<proteinExistence type="predicted"/>
<name>A0AA38GIW1_TAXCH</name>